<feature type="domain" description="SIS" evidence="1">
    <location>
        <begin position="32"/>
        <end position="214"/>
    </location>
</feature>
<dbReference type="SUPFAM" id="SSF53697">
    <property type="entry name" value="SIS domain"/>
    <property type="match status" value="1"/>
</dbReference>
<dbReference type="Pfam" id="PF13580">
    <property type="entry name" value="SIS_2"/>
    <property type="match status" value="1"/>
</dbReference>
<dbReference type="GO" id="GO:0097367">
    <property type="term" value="F:carbohydrate derivative binding"/>
    <property type="evidence" value="ECO:0007669"/>
    <property type="project" value="InterPro"/>
</dbReference>
<evidence type="ECO:0000313" key="2">
    <source>
        <dbReference type="EMBL" id="CAB4830297.1"/>
    </source>
</evidence>
<dbReference type="EMBL" id="CAFABF010000049">
    <property type="protein sequence ID" value="CAB4830297.1"/>
    <property type="molecule type" value="Genomic_DNA"/>
</dbReference>
<dbReference type="InterPro" id="IPR001347">
    <property type="entry name" value="SIS_dom"/>
</dbReference>
<sequence length="257" mass="27579">MTEKSFIQHIVGFISAIENEQGPLLDELALKCAKARKNGGLIHLFGSGHSVIPTMDAYPRYGSFVGIHPIFDPRLMWHNVLGPGGVRELLWLERTENYIFQVLQNEPINSGDILIALSHGGTNIAAIEAAEYAKKKGCFTIGITSMKNADAASKHSRGLKLSTVVDQVIDTGVPVEDAVYNVESWSRPVGGSSTIVATVIVQELITRIAKALGEMGMEVPTFVSPTVPGASVSSNDEVFLEHAKYLHAAVGVSLGAK</sequence>
<reference evidence="2" key="1">
    <citation type="submission" date="2020-05" db="EMBL/GenBank/DDBJ databases">
        <authorList>
            <person name="Chiriac C."/>
            <person name="Salcher M."/>
            <person name="Ghai R."/>
            <person name="Kavagutti S V."/>
        </authorList>
    </citation>
    <scope>NUCLEOTIDE SEQUENCE</scope>
</reference>
<dbReference type="PROSITE" id="PS51464">
    <property type="entry name" value="SIS"/>
    <property type="match status" value="1"/>
</dbReference>
<dbReference type="AlphaFoldDB" id="A0A6J7ABT0"/>
<evidence type="ECO:0000259" key="1">
    <source>
        <dbReference type="PROSITE" id="PS51464"/>
    </source>
</evidence>
<dbReference type="InterPro" id="IPR046348">
    <property type="entry name" value="SIS_dom_sf"/>
</dbReference>
<accession>A0A6J7ABT0</accession>
<dbReference type="Gene3D" id="3.40.50.10490">
    <property type="entry name" value="Glucose-6-phosphate isomerase like protein, domain 1"/>
    <property type="match status" value="1"/>
</dbReference>
<gene>
    <name evidence="2" type="ORF">UFOPK3167_00941</name>
</gene>
<name>A0A6J7ABT0_9ZZZZ</name>
<proteinExistence type="predicted"/>
<dbReference type="GO" id="GO:1901135">
    <property type="term" value="P:carbohydrate derivative metabolic process"/>
    <property type="evidence" value="ECO:0007669"/>
    <property type="project" value="InterPro"/>
</dbReference>
<protein>
    <submittedName>
        <fullName evidence="2">Unannotated protein</fullName>
    </submittedName>
</protein>
<organism evidence="2">
    <name type="scientific">freshwater metagenome</name>
    <dbReference type="NCBI Taxonomy" id="449393"/>
    <lineage>
        <taxon>unclassified sequences</taxon>
        <taxon>metagenomes</taxon>
        <taxon>ecological metagenomes</taxon>
    </lineage>
</organism>
<dbReference type="NCBIfam" id="NF002805">
    <property type="entry name" value="PRK02947.1"/>
    <property type="match status" value="1"/>
</dbReference>